<dbReference type="GO" id="GO:0006310">
    <property type="term" value="P:DNA recombination"/>
    <property type="evidence" value="ECO:0007669"/>
    <property type="project" value="UniProtKB-KW"/>
</dbReference>
<dbReference type="GO" id="GO:0043590">
    <property type="term" value="C:bacterial nucleoid"/>
    <property type="evidence" value="ECO:0007669"/>
    <property type="project" value="TreeGrafter"/>
</dbReference>
<dbReference type="EMBL" id="CABWIB010000001">
    <property type="protein sequence ID" value="VWL85251.1"/>
    <property type="molecule type" value="Genomic_DNA"/>
</dbReference>
<dbReference type="RefSeq" id="WP_156683259.1">
    <property type="nucleotide sequence ID" value="NZ_CABWIB010000001.1"/>
</dbReference>
<dbReference type="InterPro" id="IPR003717">
    <property type="entry name" value="RecO"/>
</dbReference>
<keyword evidence="6" id="KW-1185">Reference proteome</keyword>
<dbReference type="InterPro" id="IPR022572">
    <property type="entry name" value="DNA_rep/recomb_RecO_N"/>
</dbReference>
<organism evidence="5 6">
    <name type="scientific">Oceanivirga miroungae</name>
    <dbReference type="NCBI Taxonomy" id="1130046"/>
    <lineage>
        <taxon>Bacteria</taxon>
        <taxon>Fusobacteriati</taxon>
        <taxon>Fusobacteriota</taxon>
        <taxon>Fusobacteriia</taxon>
        <taxon>Fusobacteriales</taxon>
        <taxon>Leptotrichiaceae</taxon>
        <taxon>Oceanivirga</taxon>
    </lineage>
</organism>
<evidence type="ECO:0000256" key="2">
    <source>
        <dbReference type="ARBA" id="ARBA00023172"/>
    </source>
</evidence>
<dbReference type="PANTHER" id="PTHR33991">
    <property type="entry name" value="DNA REPAIR PROTEIN RECO"/>
    <property type="match status" value="1"/>
</dbReference>
<dbReference type="InterPro" id="IPR012340">
    <property type="entry name" value="NA-bd_OB-fold"/>
</dbReference>
<keyword evidence="1" id="KW-0227">DNA damage</keyword>
<sequence>MEILKDTALVLKRKNVNDSNVSVVLYTKNHGKISCIVYGVRANNKMEKISLNPINYINVEISKTNDNYVIRSYDLLKYYKNIYENIDKLEIAMYIVYVLNKVLIYMQKEEKVYKRTIDALTFIDNIESQKIKDNKIRYKIIISYLRKIINDLGIYDEKLLLSDLDSYSSLKKLENYLNNYLNLDIDYKKIAIGGN</sequence>
<evidence type="ECO:0000313" key="6">
    <source>
        <dbReference type="Proteomes" id="UP000419017"/>
    </source>
</evidence>
<name>A0A6I8MDT5_9FUSO</name>
<proteinExistence type="predicted"/>
<gene>
    <name evidence="5" type="ORF">OMES3154_00534</name>
</gene>
<reference evidence="5 6" key="1">
    <citation type="submission" date="2019-10" db="EMBL/GenBank/DDBJ databases">
        <authorList>
            <person name="Blom J."/>
        </authorList>
    </citation>
    <scope>NUCLEOTIDE SEQUENCE [LARGE SCALE GENOMIC DNA]</scope>
    <source>
        <strain evidence="5 6">ES3154-GLU</strain>
    </source>
</reference>
<accession>A0A6I8MDT5</accession>
<evidence type="ECO:0000256" key="3">
    <source>
        <dbReference type="ARBA" id="ARBA00023204"/>
    </source>
</evidence>
<dbReference type="NCBIfam" id="TIGR00613">
    <property type="entry name" value="reco"/>
    <property type="match status" value="1"/>
</dbReference>
<dbReference type="SUPFAM" id="SSF50249">
    <property type="entry name" value="Nucleic acid-binding proteins"/>
    <property type="match status" value="1"/>
</dbReference>
<dbReference type="PANTHER" id="PTHR33991:SF1">
    <property type="entry name" value="DNA REPAIR PROTEIN RECO"/>
    <property type="match status" value="1"/>
</dbReference>
<dbReference type="Proteomes" id="UP000419017">
    <property type="component" value="Unassembled WGS sequence"/>
</dbReference>
<dbReference type="AlphaFoldDB" id="A0A6I8MDT5"/>
<dbReference type="Pfam" id="PF11967">
    <property type="entry name" value="RecO_N"/>
    <property type="match status" value="1"/>
</dbReference>
<protein>
    <submittedName>
        <fullName evidence="5">DNA repair protein RecO</fullName>
    </submittedName>
</protein>
<dbReference type="GO" id="GO:0006302">
    <property type="term" value="P:double-strand break repair"/>
    <property type="evidence" value="ECO:0007669"/>
    <property type="project" value="TreeGrafter"/>
</dbReference>
<evidence type="ECO:0000313" key="5">
    <source>
        <dbReference type="EMBL" id="VWL85251.1"/>
    </source>
</evidence>
<evidence type="ECO:0000256" key="1">
    <source>
        <dbReference type="ARBA" id="ARBA00022763"/>
    </source>
</evidence>
<dbReference type="Gene3D" id="2.40.50.140">
    <property type="entry name" value="Nucleic acid-binding proteins"/>
    <property type="match status" value="1"/>
</dbReference>
<evidence type="ECO:0000259" key="4">
    <source>
        <dbReference type="Pfam" id="PF11967"/>
    </source>
</evidence>
<keyword evidence="2" id="KW-0233">DNA recombination</keyword>
<feature type="domain" description="DNA replication/recombination mediator RecO N-terminal" evidence="4">
    <location>
        <begin position="1"/>
        <end position="79"/>
    </location>
</feature>
<keyword evidence="3" id="KW-0234">DNA repair</keyword>